<comment type="caution">
    <text evidence="3">The sequence shown here is derived from an EMBL/GenBank/DDBJ whole genome shotgun (WGS) entry which is preliminary data.</text>
</comment>
<evidence type="ECO:0000256" key="1">
    <source>
        <dbReference type="SAM" id="MobiDB-lite"/>
    </source>
</evidence>
<dbReference type="NCBIfam" id="TIGR03760">
    <property type="entry name" value="ICE_TraI_Pfluor"/>
    <property type="match status" value="1"/>
</dbReference>
<evidence type="ECO:0000259" key="2">
    <source>
        <dbReference type="Pfam" id="PF07514"/>
    </source>
</evidence>
<protein>
    <submittedName>
        <fullName evidence="3">Integrating conjugative element relaxase, PFGI-1 class</fullName>
    </submittedName>
</protein>
<dbReference type="Gene3D" id="1.10.3210.40">
    <property type="match status" value="1"/>
</dbReference>
<dbReference type="Pfam" id="PF07514">
    <property type="entry name" value="TraI_2"/>
    <property type="match status" value="1"/>
</dbReference>
<reference evidence="3 4" key="1">
    <citation type="submission" date="2011-09" db="EMBL/GenBank/DDBJ databases">
        <authorList>
            <person name="McClelland M."/>
            <person name="Clifton S."/>
            <person name="Porwollik S."/>
            <person name="Cheng P."/>
            <person name="Wollam A."/>
            <person name="Wang C."/>
            <person name="Pepin K."/>
            <person name="Bhonagiri V."/>
            <person name="Fulton R."/>
            <person name="Fulton L.F."/>
            <person name="Delehaunty K."/>
            <person name="Fronick C."/>
            <person name="O'Laughlin M."/>
            <person name="Godfrey J."/>
            <person name="Waligorski J."/>
            <person name="Appelbaum E."/>
            <person name="Farmer C."/>
            <person name="Strong C."/>
            <person name="Tomlinson C."/>
            <person name="Hou S."/>
            <person name="Minx P."/>
            <person name="Warren W."/>
            <person name="Wilson R.K."/>
        </authorList>
    </citation>
    <scope>NUCLEOTIDE SEQUENCE [LARGE SCALE GENOMIC DNA]</scope>
    <source>
        <strain evidence="4">SARB 27</strain>
    </source>
</reference>
<accession>A0A6C8G275</accession>
<sequence>MRIWLTRKKQNTTPSTGEPDATEGWLHPESVQTLLAVPSRQQLIQFIRQSTALPASLFERFWLIPIHRFAELAQLFPASENHHHAHAGGLLDHSLEAACYAARLRQSYLFPPDTAPEDQAAQSERWTTVIIYAALLHDLGKLITDIEVEDISGQRWFPWHGPLTQPYRFRYLPQRDYLRHPAASVLLLTQLLPPESLDWLAADGRCVIHPAALP</sequence>
<dbReference type="SUPFAM" id="SSF109604">
    <property type="entry name" value="HD-domain/PDEase-like"/>
    <property type="match status" value="1"/>
</dbReference>
<dbReference type="Proteomes" id="UP000004564">
    <property type="component" value="Chromosome"/>
</dbReference>
<feature type="compositionally biased region" description="Basic residues" evidence="1">
    <location>
        <begin position="1"/>
        <end position="10"/>
    </location>
</feature>
<evidence type="ECO:0000313" key="4">
    <source>
        <dbReference type="Proteomes" id="UP000004564"/>
    </source>
</evidence>
<evidence type="ECO:0000313" key="3">
    <source>
        <dbReference type="EMBL" id="EHB39499.1"/>
    </source>
</evidence>
<gene>
    <name evidence="3" type="ORF">SEENIN0B_04798</name>
</gene>
<dbReference type="EMBL" id="AFYI01000007">
    <property type="protein sequence ID" value="EHB39499.1"/>
    <property type="molecule type" value="Genomic_DNA"/>
</dbReference>
<dbReference type="InterPro" id="IPR011119">
    <property type="entry name" value="Unchr_helicase_relaxase_TraI"/>
</dbReference>
<name>A0A6C8G275_SALIN</name>
<dbReference type="AlphaFoldDB" id="A0A6C8G275"/>
<feature type="domain" description="Uncharacterised" evidence="2">
    <location>
        <begin position="24"/>
        <end position="202"/>
    </location>
</feature>
<organism evidence="3 4">
    <name type="scientific">Salmonella enterica subsp. enterica serovar Infantis str. SARB27</name>
    <dbReference type="NCBI Taxonomy" id="596155"/>
    <lineage>
        <taxon>Bacteria</taxon>
        <taxon>Pseudomonadati</taxon>
        <taxon>Pseudomonadota</taxon>
        <taxon>Gammaproteobacteria</taxon>
        <taxon>Enterobacterales</taxon>
        <taxon>Enterobacteriaceae</taxon>
        <taxon>Salmonella</taxon>
    </lineage>
</organism>
<feature type="region of interest" description="Disordered" evidence="1">
    <location>
        <begin position="1"/>
        <end position="24"/>
    </location>
</feature>
<dbReference type="InterPro" id="IPR022391">
    <property type="entry name" value="ICE_relaxase_PFGI-1"/>
</dbReference>
<proteinExistence type="predicted"/>